<name>H5T897_9ALTE</name>
<keyword evidence="1" id="KW-1133">Transmembrane helix</keyword>
<evidence type="ECO:0000256" key="1">
    <source>
        <dbReference type="SAM" id="Phobius"/>
    </source>
</evidence>
<keyword evidence="4" id="KW-1185">Reference proteome</keyword>
<dbReference type="NCBIfam" id="NF003840">
    <property type="entry name" value="PRK05421.1-2"/>
    <property type="match status" value="1"/>
</dbReference>
<organism evidence="3 4">
    <name type="scientific">Glaciecola punicea ACAM 611</name>
    <dbReference type="NCBI Taxonomy" id="1121923"/>
    <lineage>
        <taxon>Bacteria</taxon>
        <taxon>Pseudomonadati</taxon>
        <taxon>Pseudomonadota</taxon>
        <taxon>Gammaproteobacteria</taxon>
        <taxon>Alteromonadales</taxon>
        <taxon>Alteromonadaceae</taxon>
        <taxon>Glaciecola</taxon>
    </lineage>
</organism>
<reference evidence="3 4" key="1">
    <citation type="journal article" date="2012" name="J. Bacteriol.">
        <title>Genome sequence of proteorhodopsin-containing sea ice bacterium Glaciecola punicea ACAM 611T.</title>
        <authorList>
            <person name="Qin Q.-L."/>
            <person name="Xie B.-B."/>
            <person name="Shu Y.-L."/>
            <person name="Rong J.-C."/>
            <person name="Zhao D.-L."/>
            <person name="Zhang X.-Y."/>
            <person name="Chen X.-L."/>
            <person name="Zhou B.-C."/>
            <person name="Zhanga Y.-Z."/>
        </authorList>
    </citation>
    <scope>NUCLEOTIDE SEQUENCE [LARGE SCALE GENOMIC DNA]</scope>
    <source>
        <strain evidence="3 4">ACAM 611</strain>
    </source>
</reference>
<dbReference type="InterPro" id="IPR036691">
    <property type="entry name" value="Endo/exonu/phosph_ase_sf"/>
</dbReference>
<gene>
    <name evidence="3" type="ORF">GPUN_0391</name>
</gene>
<evidence type="ECO:0000313" key="3">
    <source>
        <dbReference type="EMBL" id="GAB54538.1"/>
    </source>
</evidence>
<dbReference type="EMBL" id="BAET01000006">
    <property type="protein sequence ID" value="GAB54538.1"/>
    <property type="molecule type" value="Genomic_DNA"/>
</dbReference>
<reference evidence="3 4" key="2">
    <citation type="journal article" date="2017" name="Antonie Van Leeuwenhoek">
        <title>Rhizobium rhizosphaerae sp. nov., a novel species isolated from rice rhizosphere.</title>
        <authorList>
            <person name="Zhao J.J."/>
            <person name="Zhang J."/>
            <person name="Zhang R.J."/>
            <person name="Zhang C.W."/>
            <person name="Yin H.Q."/>
            <person name="Zhang X.X."/>
        </authorList>
    </citation>
    <scope>NUCLEOTIDE SEQUENCE [LARGE SCALE GENOMIC DNA]</scope>
    <source>
        <strain evidence="3 4">ACAM 611</strain>
    </source>
</reference>
<dbReference type="AlphaFoldDB" id="H5T897"/>
<evidence type="ECO:0000259" key="2">
    <source>
        <dbReference type="Pfam" id="PF03372"/>
    </source>
</evidence>
<dbReference type="OrthoDB" id="9793162at2"/>
<accession>H5T897</accession>
<dbReference type="Proteomes" id="UP000053586">
    <property type="component" value="Unassembled WGS sequence"/>
</dbReference>
<dbReference type="STRING" id="56804.BAE46_12840"/>
<keyword evidence="1" id="KW-0812">Transmembrane</keyword>
<dbReference type="GO" id="GO:0003824">
    <property type="term" value="F:catalytic activity"/>
    <property type="evidence" value="ECO:0007669"/>
    <property type="project" value="InterPro"/>
</dbReference>
<evidence type="ECO:0000313" key="4">
    <source>
        <dbReference type="Proteomes" id="UP000053586"/>
    </source>
</evidence>
<dbReference type="eggNOG" id="COG3021">
    <property type="taxonomic scope" value="Bacteria"/>
</dbReference>
<sequence>MKWLIQFLRSRVVALIAFFVVLFTFITISYWQVLSLPISGQLSLIKGDIQSDALHCYRNEKAKPLDKNGKLDLLVWNIYKQTNVNWQGKLMQYSSNTELALLQEVSMTNEFKDYISKANWYASHVDAFKLFDVSSGVLNLSMRAPMLACAYIEAEPWLQLPKSGIFARYKLSDGKVLAVVNLHSVNFAYGTLAYNRQISALAAELTTHEGPVIFAGDLNTWSAARVELIKEQLSKLGLRKVEFSPDNRTRFVNGLALDHVYYRGLTLVKASSPVTDASDHNPMLVSFSITF</sequence>
<dbReference type="Pfam" id="PF03372">
    <property type="entry name" value="Exo_endo_phos"/>
    <property type="match status" value="1"/>
</dbReference>
<dbReference type="Gene3D" id="3.60.10.10">
    <property type="entry name" value="Endonuclease/exonuclease/phosphatase"/>
    <property type="match status" value="1"/>
</dbReference>
<proteinExistence type="predicted"/>
<keyword evidence="1" id="KW-0472">Membrane</keyword>
<protein>
    <recommendedName>
        <fullName evidence="2">Endonuclease/exonuclease/phosphatase domain-containing protein</fullName>
    </recommendedName>
</protein>
<dbReference type="NCBIfam" id="NF003842">
    <property type="entry name" value="PRK05421.1-4"/>
    <property type="match status" value="1"/>
</dbReference>
<dbReference type="InterPro" id="IPR005135">
    <property type="entry name" value="Endo/exonuclease/phosphatase"/>
</dbReference>
<dbReference type="SUPFAM" id="SSF56219">
    <property type="entry name" value="DNase I-like"/>
    <property type="match status" value="1"/>
</dbReference>
<comment type="caution">
    <text evidence="3">The sequence shown here is derived from an EMBL/GenBank/DDBJ whole genome shotgun (WGS) entry which is preliminary data.</text>
</comment>
<feature type="transmembrane region" description="Helical" evidence="1">
    <location>
        <begin position="12"/>
        <end position="31"/>
    </location>
</feature>
<dbReference type="RefSeq" id="WP_006002866.1">
    <property type="nucleotide sequence ID" value="NZ_BAET01000006.1"/>
</dbReference>
<feature type="domain" description="Endonuclease/exonuclease/phosphatase" evidence="2">
    <location>
        <begin position="76"/>
        <end position="280"/>
    </location>
</feature>